<protein>
    <submittedName>
        <fullName evidence="2">Uncharacterized protein</fullName>
    </submittedName>
</protein>
<accession>A0ABY5GUZ4</accession>
<feature type="transmembrane region" description="Helical" evidence="1">
    <location>
        <begin position="60"/>
        <end position="80"/>
    </location>
</feature>
<feature type="transmembrane region" description="Helical" evidence="1">
    <location>
        <begin position="86"/>
        <end position="110"/>
    </location>
</feature>
<sequence>MRHPGSPSDRNQLAIAAESLYLINLLALPGIALLILCYLRWKYRHSSNALGRCHLQQACLITGWFCLIVMGGGVTLWILLAGSAAGIAMMLLYLIVMHTGFVLLGIFALAKAISGQHFHPGSRGCPETRIEH</sequence>
<keyword evidence="1" id="KW-0812">Transmembrane</keyword>
<keyword evidence="1" id="KW-1133">Transmembrane helix</keyword>
<evidence type="ECO:0000313" key="3">
    <source>
        <dbReference type="Proteomes" id="UP001059950"/>
    </source>
</evidence>
<dbReference type="Proteomes" id="UP001059950">
    <property type="component" value="Chromosome"/>
</dbReference>
<evidence type="ECO:0000313" key="2">
    <source>
        <dbReference type="EMBL" id="UTW03517.1"/>
    </source>
</evidence>
<name>A0ABY5GUZ4_9GAMM</name>
<dbReference type="EMBL" id="CP073344">
    <property type="protein sequence ID" value="UTW03517.1"/>
    <property type="molecule type" value="Genomic_DNA"/>
</dbReference>
<organism evidence="2 3">
    <name type="scientific">Amphritea atlantica</name>
    <dbReference type="NCBI Taxonomy" id="355243"/>
    <lineage>
        <taxon>Bacteria</taxon>
        <taxon>Pseudomonadati</taxon>
        <taxon>Pseudomonadota</taxon>
        <taxon>Gammaproteobacteria</taxon>
        <taxon>Oceanospirillales</taxon>
        <taxon>Oceanospirillaceae</taxon>
        <taxon>Amphritea</taxon>
    </lineage>
</organism>
<reference evidence="2" key="1">
    <citation type="submission" date="2021-04" db="EMBL/GenBank/DDBJ databases">
        <title>Oceanospirillales bacteria with DddD are important DMSP degraders in coastal seawater.</title>
        <authorList>
            <person name="Liu J."/>
        </authorList>
    </citation>
    <scope>NUCLEOTIDE SEQUENCE</scope>
    <source>
        <strain evidence="2">GY6</strain>
    </source>
</reference>
<evidence type="ECO:0000256" key="1">
    <source>
        <dbReference type="SAM" id="Phobius"/>
    </source>
</evidence>
<keyword evidence="1" id="KW-0472">Membrane</keyword>
<gene>
    <name evidence="2" type="ORF">KDX31_00235</name>
</gene>
<feature type="transmembrane region" description="Helical" evidence="1">
    <location>
        <begin position="20"/>
        <end position="39"/>
    </location>
</feature>
<proteinExistence type="predicted"/>
<keyword evidence="3" id="KW-1185">Reference proteome</keyword>